<gene>
    <name evidence="2" type="ORF">Q3982_08485</name>
</gene>
<sequence length="173" mass="20846">RRLLRDNRFPEGTSAEDIPFTTRALCLSKKVLCVQEVLYDYVVNRRESIMNTGRAERTLTQEIPAWRTHLELLKESGLSDLAEESEYWFYRRMLSYEEEYRRCSETAKEAKELQERILKHRDRILELAEEHSFGRRGDRERLELYVNSPEQYFLLSDLYEKTVVNWKNRSDKT</sequence>
<comment type="caution">
    <text evidence="2">The sequence shown here is derived from an EMBL/GenBank/DDBJ whole genome shotgun (WGS) entry which is preliminary data.</text>
</comment>
<dbReference type="EMBL" id="JAUMVS010000267">
    <property type="protein sequence ID" value="MDO4842695.1"/>
    <property type="molecule type" value="Genomic_DNA"/>
</dbReference>
<accession>A0AA43RJ51</accession>
<name>A0AA43RJ51_9ACTN</name>
<proteinExistence type="predicted"/>
<feature type="non-terminal residue" evidence="2">
    <location>
        <position position="1"/>
    </location>
</feature>
<feature type="coiled-coil region" evidence="1">
    <location>
        <begin position="93"/>
        <end position="130"/>
    </location>
</feature>
<dbReference type="AlphaFoldDB" id="A0AA43RJ51"/>
<dbReference type="Proteomes" id="UP001168575">
    <property type="component" value="Unassembled WGS sequence"/>
</dbReference>
<evidence type="ECO:0000313" key="3">
    <source>
        <dbReference type="Proteomes" id="UP001168575"/>
    </source>
</evidence>
<reference evidence="2" key="1">
    <citation type="submission" date="2023-07" db="EMBL/GenBank/DDBJ databases">
        <title>Between Cages and Wild: Unraveling the Impact of Captivity on Animal Microbiomes and Antimicrobial Resistance.</title>
        <authorList>
            <person name="Schmartz G.P."/>
            <person name="Rehner J."/>
            <person name="Schuff M.J."/>
            <person name="Becker S.L."/>
            <person name="Kravczyk M."/>
            <person name="Gurevich A."/>
            <person name="Francke R."/>
            <person name="Mueller R."/>
            <person name="Keller V."/>
            <person name="Keller A."/>
        </authorList>
    </citation>
    <scope>NUCLEOTIDE SEQUENCE</scope>
    <source>
        <strain evidence="2">S12M_St_49</strain>
    </source>
</reference>
<keyword evidence="1" id="KW-0175">Coiled coil</keyword>
<evidence type="ECO:0000256" key="1">
    <source>
        <dbReference type="SAM" id="Coils"/>
    </source>
</evidence>
<evidence type="ECO:0000313" key="2">
    <source>
        <dbReference type="EMBL" id="MDO4842695.1"/>
    </source>
</evidence>
<protein>
    <submittedName>
        <fullName evidence="2">Uncharacterized protein</fullName>
    </submittedName>
</protein>
<organism evidence="2 3">
    <name type="scientific">Phoenicibacter congonensis</name>
    <dbReference type="NCBI Taxonomy" id="1944646"/>
    <lineage>
        <taxon>Bacteria</taxon>
        <taxon>Bacillati</taxon>
        <taxon>Actinomycetota</taxon>
        <taxon>Coriobacteriia</taxon>
        <taxon>Eggerthellales</taxon>
        <taxon>Eggerthellaceae</taxon>
        <taxon>Phoenicibacter</taxon>
    </lineage>
</organism>
<keyword evidence="3" id="KW-1185">Reference proteome</keyword>